<evidence type="ECO:0000313" key="4">
    <source>
        <dbReference type="Proteomes" id="UP000190625"/>
    </source>
</evidence>
<protein>
    <submittedName>
        <fullName evidence="3">Sporulation and spore germination</fullName>
    </submittedName>
</protein>
<keyword evidence="4" id="KW-1185">Reference proteome</keyword>
<evidence type="ECO:0000256" key="1">
    <source>
        <dbReference type="SAM" id="Phobius"/>
    </source>
</evidence>
<keyword evidence="1" id="KW-0812">Transmembrane</keyword>
<feature type="transmembrane region" description="Helical" evidence="1">
    <location>
        <begin position="7"/>
        <end position="27"/>
    </location>
</feature>
<sequence length="169" mass="19207">MTKKNKKINYLFIGGVVLILGLLYLIMFTPSKIETKKVKLYFSFNQGQNLKAEVRKVTTDKLYKNTVQELINGPTNEELVRTIPDGTQLIDLKLKERTLVLNFNSKLKENHWGGSTGEMMTIYSIVNTMTQFPEINQVLFLIEGEEVKSLAGHMGLVEPISANEKIIIE</sequence>
<dbReference type="RefSeq" id="WP_078811047.1">
    <property type="nucleotide sequence ID" value="NZ_FUWM01000031.1"/>
</dbReference>
<dbReference type="AlphaFoldDB" id="A0A1T4QQD5"/>
<dbReference type="Pfam" id="PF10646">
    <property type="entry name" value="Germane"/>
    <property type="match status" value="1"/>
</dbReference>
<reference evidence="4" key="1">
    <citation type="submission" date="2017-02" db="EMBL/GenBank/DDBJ databases">
        <authorList>
            <person name="Varghese N."/>
            <person name="Submissions S."/>
        </authorList>
    </citation>
    <scope>NUCLEOTIDE SEQUENCE [LARGE SCALE GENOMIC DNA]</scope>
    <source>
        <strain evidence="4">ATCC BAA-73</strain>
    </source>
</reference>
<dbReference type="Proteomes" id="UP000190625">
    <property type="component" value="Unassembled WGS sequence"/>
</dbReference>
<name>A0A1T4QQD5_9FIRM</name>
<evidence type="ECO:0000259" key="2">
    <source>
        <dbReference type="SMART" id="SM00909"/>
    </source>
</evidence>
<keyword evidence="1" id="KW-0472">Membrane</keyword>
<dbReference type="STRING" id="142842.SAMN02745118_02653"/>
<proteinExistence type="predicted"/>
<dbReference type="OrthoDB" id="9809406at2"/>
<dbReference type="EMBL" id="FUWM01000031">
    <property type="protein sequence ID" value="SKA05989.1"/>
    <property type="molecule type" value="Genomic_DNA"/>
</dbReference>
<evidence type="ECO:0000313" key="3">
    <source>
        <dbReference type="EMBL" id="SKA05989.1"/>
    </source>
</evidence>
<dbReference type="InterPro" id="IPR019606">
    <property type="entry name" value="GerMN"/>
</dbReference>
<accession>A0A1T4QQD5</accession>
<gene>
    <name evidence="3" type="ORF">SAMN02745118_02653</name>
</gene>
<keyword evidence="1" id="KW-1133">Transmembrane helix</keyword>
<dbReference type="SMART" id="SM00909">
    <property type="entry name" value="Germane"/>
    <property type="match status" value="1"/>
</dbReference>
<feature type="domain" description="GerMN" evidence="2">
    <location>
        <begin position="63"/>
        <end position="151"/>
    </location>
</feature>
<organism evidence="3 4">
    <name type="scientific">Selenihalanaerobacter shriftii</name>
    <dbReference type="NCBI Taxonomy" id="142842"/>
    <lineage>
        <taxon>Bacteria</taxon>
        <taxon>Bacillati</taxon>
        <taxon>Bacillota</taxon>
        <taxon>Clostridia</taxon>
        <taxon>Halanaerobiales</taxon>
        <taxon>Halobacteroidaceae</taxon>
        <taxon>Selenihalanaerobacter</taxon>
    </lineage>
</organism>